<dbReference type="WBParaSite" id="PS1159_v2.g8802.t1">
    <property type="protein sequence ID" value="PS1159_v2.g8802.t1"/>
    <property type="gene ID" value="PS1159_v2.g8802"/>
</dbReference>
<proteinExistence type="predicted"/>
<organism evidence="1 2">
    <name type="scientific">Panagrolaimus sp. PS1159</name>
    <dbReference type="NCBI Taxonomy" id="55785"/>
    <lineage>
        <taxon>Eukaryota</taxon>
        <taxon>Metazoa</taxon>
        <taxon>Ecdysozoa</taxon>
        <taxon>Nematoda</taxon>
        <taxon>Chromadorea</taxon>
        <taxon>Rhabditida</taxon>
        <taxon>Tylenchina</taxon>
        <taxon>Panagrolaimomorpha</taxon>
        <taxon>Panagrolaimoidea</taxon>
        <taxon>Panagrolaimidae</taxon>
        <taxon>Panagrolaimus</taxon>
    </lineage>
</organism>
<evidence type="ECO:0000313" key="1">
    <source>
        <dbReference type="Proteomes" id="UP000887580"/>
    </source>
</evidence>
<dbReference type="Proteomes" id="UP000887580">
    <property type="component" value="Unplaced"/>
</dbReference>
<protein>
    <submittedName>
        <fullName evidence="2">Helicase C-terminal domain-containing protein</fullName>
    </submittedName>
</protein>
<sequence length="108" mass="12196">MKKPQHVREEALAEFRSHKVSVLCATDVLERGIDIKDLDYVINLDLPINAITYIHRIGRTGRITQGYATTFFAGNEPLLYEIAKMLRENNEEVPETLKAALAANRVAD</sequence>
<reference evidence="2" key="1">
    <citation type="submission" date="2022-11" db="UniProtKB">
        <authorList>
            <consortium name="WormBaseParasite"/>
        </authorList>
    </citation>
    <scope>IDENTIFICATION</scope>
</reference>
<accession>A0AC35GU99</accession>
<name>A0AC35GU99_9BILA</name>
<evidence type="ECO:0000313" key="2">
    <source>
        <dbReference type="WBParaSite" id="PS1159_v2.g8802.t1"/>
    </source>
</evidence>